<keyword evidence="3" id="KW-1185">Reference proteome</keyword>
<dbReference type="PANTHER" id="PTHR30336:SF20">
    <property type="entry name" value="DUF218 DOMAIN-CONTAINING PROTEIN"/>
    <property type="match status" value="1"/>
</dbReference>
<dbReference type="InterPro" id="IPR051599">
    <property type="entry name" value="Cell_Envelope_Assoc"/>
</dbReference>
<dbReference type="AlphaFoldDB" id="A0A2T0BCK9"/>
<feature type="domain" description="DUF218" evidence="1">
    <location>
        <begin position="44"/>
        <end position="170"/>
    </location>
</feature>
<proteinExistence type="predicted"/>
<dbReference type="InterPro" id="IPR014729">
    <property type="entry name" value="Rossmann-like_a/b/a_fold"/>
</dbReference>
<dbReference type="InterPro" id="IPR003848">
    <property type="entry name" value="DUF218"/>
</dbReference>
<dbReference type="OrthoDB" id="2216870at2"/>
<gene>
    <name evidence="2" type="ORF">CLVI_23610</name>
</gene>
<dbReference type="Gene3D" id="1.10.3620.10">
    <property type="entry name" value="YdcF like domain"/>
    <property type="match status" value="1"/>
</dbReference>
<accession>A0A2T0BCK9</accession>
<dbReference type="Gene3D" id="3.40.50.620">
    <property type="entry name" value="HUPs"/>
    <property type="match status" value="1"/>
</dbReference>
<dbReference type="GO" id="GO:0005886">
    <property type="term" value="C:plasma membrane"/>
    <property type="evidence" value="ECO:0007669"/>
    <property type="project" value="TreeGrafter"/>
</dbReference>
<sequence>MNKNMLVKDCINEIGKFLAVRDIDELTSVALEKKYSLNKVKLLVLLGNSISSTIKCAVEAYNNGICEKVLICGGIGHSTEILRNTIKSHDIYKYIDLDGQSEADIFYQIINKYYNIPKDKIIIENKSTNCGENAKKAIELLDTLSIDYSSVILVQDPTMQLRTYASFLKYINTKDDILLINYAPFIPVVDDDIAFVNKEIDGIWTMDRYIQLLMGEIPRLKDDINGYGPNGKGFIEHIDIPSIIDEAYSKLENIIRIKTR</sequence>
<protein>
    <recommendedName>
        <fullName evidence="1">DUF218 domain-containing protein</fullName>
    </recommendedName>
</protein>
<dbReference type="RefSeq" id="WP_106060302.1">
    <property type="nucleotide sequence ID" value="NZ_PVXQ01000026.1"/>
</dbReference>
<dbReference type="EMBL" id="PVXQ01000026">
    <property type="protein sequence ID" value="PRR81636.1"/>
    <property type="molecule type" value="Genomic_DNA"/>
</dbReference>
<evidence type="ECO:0000313" key="2">
    <source>
        <dbReference type="EMBL" id="PRR81636.1"/>
    </source>
</evidence>
<dbReference type="Pfam" id="PF02698">
    <property type="entry name" value="DUF218"/>
    <property type="match status" value="1"/>
</dbReference>
<comment type="caution">
    <text evidence="2">The sequence shown here is derived from an EMBL/GenBank/DDBJ whole genome shotgun (WGS) entry which is preliminary data.</text>
</comment>
<dbReference type="Proteomes" id="UP000239471">
    <property type="component" value="Unassembled WGS sequence"/>
</dbReference>
<dbReference type="CDD" id="cd06259">
    <property type="entry name" value="YdcF-like"/>
    <property type="match status" value="1"/>
</dbReference>
<reference evidence="2 3" key="1">
    <citation type="submission" date="2018-03" db="EMBL/GenBank/DDBJ databases">
        <title>Genome sequence of Clostridium vincentii DSM 10228.</title>
        <authorList>
            <person name="Poehlein A."/>
            <person name="Daniel R."/>
        </authorList>
    </citation>
    <scope>NUCLEOTIDE SEQUENCE [LARGE SCALE GENOMIC DNA]</scope>
    <source>
        <strain evidence="2 3">DSM 10228</strain>
    </source>
</reference>
<dbReference type="PANTHER" id="PTHR30336">
    <property type="entry name" value="INNER MEMBRANE PROTEIN, PROBABLE PERMEASE"/>
    <property type="match status" value="1"/>
</dbReference>
<name>A0A2T0BCK9_9CLOT</name>
<evidence type="ECO:0000313" key="3">
    <source>
        <dbReference type="Proteomes" id="UP000239471"/>
    </source>
</evidence>
<organism evidence="2 3">
    <name type="scientific">Clostridium vincentii</name>
    <dbReference type="NCBI Taxonomy" id="52704"/>
    <lineage>
        <taxon>Bacteria</taxon>
        <taxon>Bacillati</taxon>
        <taxon>Bacillota</taxon>
        <taxon>Clostridia</taxon>
        <taxon>Eubacteriales</taxon>
        <taxon>Clostridiaceae</taxon>
        <taxon>Clostridium</taxon>
    </lineage>
</organism>
<evidence type="ECO:0000259" key="1">
    <source>
        <dbReference type="Pfam" id="PF02698"/>
    </source>
</evidence>